<protein>
    <submittedName>
        <fullName evidence="2">Uncharacterized protein</fullName>
    </submittedName>
</protein>
<dbReference type="EnsemblMetazoa" id="AFUN019714-RA">
    <property type="protein sequence ID" value="AFUN019714-PA"/>
    <property type="gene ID" value="AFUN019714"/>
</dbReference>
<evidence type="ECO:0000256" key="1">
    <source>
        <dbReference type="SAM" id="SignalP"/>
    </source>
</evidence>
<keyword evidence="1" id="KW-0732">Signal</keyword>
<dbReference type="AlphaFoldDB" id="A0A4Y0BLK1"/>
<feature type="chain" id="PRO_5021306404" evidence="1">
    <location>
        <begin position="21"/>
        <end position="51"/>
    </location>
</feature>
<dbReference type="VEuPathDB" id="VectorBase:AFUN019714"/>
<sequence length="51" mass="5715">MKLSMKLFIVSQVVITGVIAVKKYPDTFRNIFSKTKTVPKESDTTVPAAER</sequence>
<proteinExistence type="predicted"/>
<name>A0A4Y0BLK1_ANOFN</name>
<reference evidence="2" key="1">
    <citation type="submission" date="2020-05" db="UniProtKB">
        <authorList>
            <consortium name="EnsemblMetazoa"/>
        </authorList>
    </citation>
    <scope>IDENTIFICATION</scope>
    <source>
        <strain evidence="2">FUMOZ</strain>
    </source>
</reference>
<organism evidence="2">
    <name type="scientific">Anopheles funestus</name>
    <name type="common">African malaria mosquito</name>
    <dbReference type="NCBI Taxonomy" id="62324"/>
    <lineage>
        <taxon>Eukaryota</taxon>
        <taxon>Metazoa</taxon>
        <taxon>Ecdysozoa</taxon>
        <taxon>Arthropoda</taxon>
        <taxon>Hexapoda</taxon>
        <taxon>Insecta</taxon>
        <taxon>Pterygota</taxon>
        <taxon>Neoptera</taxon>
        <taxon>Endopterygota</taxon>
        <taxon>Diptera</taxon>
        <taxon>Nematocera</taxon>
        <taxon>Culicoidea</taxon>
        <taxon>Culicidae</taxon>
        <taxon>Anophelinae</taxon>
        <taxon>Anopheles</taxon>
    </lineage>
</organism>
<accession>A0A4Y0BLK1</accession>
<feature type="signal peptide" evidence="1">
    <location>
        <begin position="1"/>
        <end position="20"/>
    </location>
</feature>
<evidence type="ECO:0000313" key="2">
    <source>
        <dbReference type="EnsemblMetazoa" id="AFUN019714-PA"/>
    </source>
</evidence>